<dbReference type="SUPFAM" id="SSF116726">
    <property type="entry name" value="TrkA C-terminal domain-like"/>
    <property type="match status" value="1"/>
</dbReference>
<feature type="domain" description="RCK N-terminal" evidence="1">
    <location>
        <begin position="1"/>
        <end position="118"/>
    </location>
</feature>
<keyword evidence="4" id="KW-1185">Reference proteome</keyword>
<dbReference type="EMBL" id="JACOPH010000009">
    <property type="protein sequence ID" value="MBC5714672.1"/>
    <property type="molecule type" value="Genomic_DNA"/>
</dbReference>
<dbReference type="Gene3D" id="3.30.70.1450">
    <property type="entry name" value="Regulator of K+ conductance, C-terminal domain"/>
    <property type="match status" value="1"/>
</dbReference>
<dbReference type="AlphaFoldDB" id="A0A923LQL5"/>
<evidence type="ECO:0000259" key="1">
    <source>
        <dbReference type="PROSITE" id="PS51201"/>
    </source>
</evidence>
<dbReference type="PANTHER" id="PTHR43833">
    <property type="entry name" value="POTASSIUM CHANNEL PROTEIN 2-RELATED-RELATED"/>
    <property type="match status" value="1"/>
</dbReference>
<name>A0A923LQL5_9FIRM</name>
<dbReference type="PROSITE" id="PS51202">
    <property type="entry name" value="RCK_C"/>
    <property type="match status" value="1"/>
</dbReference>
<protein>
    <submittedName>
        <fullName evidence="3">TrkA family potassium uptake protein</fullName>
    </submittedName>
</protein>
<accession>A0A923LQL5</accession>
<comment type="caution">
    <text evidence="3">The sequence shown here is derived from an EMBL/GenBank/DDBJ whole genome shotgun (WGS) entry which is preliminary data.</text>
</comment>
<dbReference type="InterPro" id="IPR036291">
    <property type="entry name" value="NAD(P)-bd_dom_sf"/>
</dbReference>
<dbReference type="InterPro" id="IPR050721">
    <property type="entry name" value="Trk_Ktr_HKT_K-transport"/>
</dbReference>
<dbReference type="PROSITE" id="PS51201">
    <property type="entry name" value="RCK_N"/>
    <property type="match status" value="1"/>
</dbReference>
<dbReference type="PANTHER" id="PTHR43833:SF7">
    <property type="entry name" value="KTR SYSTEM POTASSIUM UPTAKE PROTEIN C"/>
    <property type="match status" value="1"/>
</dbReference>
<organism evidence="3 4">
    <name type="scientific">Roseburia zhanii</name>
    <dbReference type="NCBI Taxonomy" id="2763064"/>
    <lineage>
        <taxon>Bacteria</taxon>
        <taxon>Bacillati</taxon>
        <taxon>Bacillota</taxon>
        <taxon>Clostridia</taxon>
        <taxon>Lachnospirales</taxon>
        <taxon>Lachnospiraceae</taxon>
        <taxon>Roseburia</taxon>
    </lineage>
</organism>
<dbReference type="SUPFAM" id="SSF51735">
    <property type="entry name" value="NAD(P)-binding Rossmann-fold domains"/>
    <property type="match status" value="1"/>
</dbReference>
<dbReference type="Gene3D" id="3.40.50.720">
    <property type="entry name" value="NAD(P)-binding Rossmann-like Domain"/>
    <property type="match status" value="1"/>
</dbReference>
<dbReference type="Pfam" id="PF02080">
    <property type="entry name" value="TrkA_C"/>
    <property type="match status" value="1"/>
</dbReference>
<proteinExistence type="predicted"/>
<evidence type="ECO:0000259" key="2">
    <source>
        <dbReference type="PROSITE" id="PS51202"/>
    </source>
</evidence>
<feature type="domain" description="RCK C-terminal" evidence="2">
    <location>
        <begin position="134"/>
        <end position="216"/>
    </location>
</feature>
<dbReference type="InterPro" id="IPR036721">
    <property type="entry name" value="RCK_C_sf"/>
</dbReference>
<dbReference type="InterPro" id="IPR006037">
    <property type="entry name" value="RCK_C"/>
</dbReference>
<dbReference type="InterPro" id="IPR003148">
    <property type="entry name" value="RCK_N"/>
</dbReference>
<dbReference type="RefSeq" id="WP_186867308.1">
    <property type="nucleotide sequence ID" value="NZ_JACOPH010000009.1"/>
</dbReference>
<reference evidence="3" key="1">
    <citation type="submission" date="2020-08" db="EMBL/GenBank/DDBJ databases">
        <title>Genome public.</title>
        <authorList>
            <person name="Liu C."/>
            <person name="Sun Q."/>
        </authorList>
    </citation>
    <scope>NUCLEOTIDE SEQUENCE</scope>
    <source>
        <strain evidence="3">BX1005</strain>
    </source>
</reference>
<dbReference type="GO" id="GO:0006813">
    <property type="term" value="P:potassium ion transport"/>
    <property type="evidence" value="ECO:0007669"/>
    <property type="project" value="InterPro"/>
</dbReference>
<gene>
    <name evidence="3" type="ORF">H8S17_10770</name>
</gene>
<sequence length="216" mass="24164">MKSILIIGLGRFGTHLCMNLSKLNNEIMIVDECEERLEDLLPYVTSAKIGDCTNIKVLESLGVSNFDLCIVCIGNNFQNSLEVTSLLKDLGAKHIVSKANRDIHAKFLLRNGADEVIFPDRDIAEKLAVSLSADEVFDYINLADGYSIYEIAPLAEWIGKSARSLNFRTKYNLSIIGIKHGTSTQILPDADYVFGKEDHLMVLGHQRDMDKIIHHK</sequence>
<evidence type="ECO:0000313" key="3">
    <source>
        <dbReference type="EMBL" id="MBC5714672.1"/>
    </source>
</evidence>
<dbReference type="GO" id="GO:0008324">
    <property type="term" value="F:monoatomic cation transmembrane transporter activity"/>
    <property type="evidence" value="ECO:0007669"/>
    <property type="project" value="InterPro"/>
</dbReference>
<evidence type="ECO:0000313" key="4">
    <source>
        <dbReference type="Proteomes" id="UP000606720"/>
    </source>
</evidence>
<dbReference type="Proteomes" id="UP000606720">
    <property type="component" value="Unassembled WGS sequence"/>
</dbReference>
<dbReference type="Pfam" id="PF02254">
    <property type="entry name" value="TrkA_N"/>
    <property type="match status" value="1"/>
</dbReference>